<reference evidence="1" key="1">
    <citation type="submission" date="2018-05" db="EMBL/GenBank/DDBJ databases">
        <authorList>
            <person name="Lanie J.A."/>
            <person name="Ng W.-L."/>
            <person name="Kazmierczak K.M."/>
            <person name="Andrzejewski T.M."/>
            <person name="Davidsen T.M."/>
            <person name="Wayne K.J."/>
            <person name="Tettelin H."/>
            <person name="Glass J.I."/>
            <person name="Rusch D."/>
            <person name="Podicherti R."/>
            <person name="Tsui H.-C.T."/>
            <person name="Winkler M.E."/>
        </authorList>
    </citation>
    <scope>NUCLEOTIDE SEQUENCE</scope>
</reference>
<protein>
    <submittedName>
        <fullName evidence="1">Uncharacterized protein</fullName>
    </submittedName>
</protein>
<accession>A0A383AZY4</accession>
<gene>
    <name evidence="1" type="ORF">METZ01_LOCUS465572</name>
</gene>
<sequence>MQMSRDKYIVVFHDITQANPEWGNLYKAYLPA</sequence>
<feature type="non-terminal residue" evidence="1">
    <location>
        <position position="32"/>
    </location>
</feature>
<name>A0A383AZY4_9ZZZZ</name>
<dbReference type="EMBL" id="UINC01195925">
    <property type="protein sequence ID" value="SVE12718.1"/>
    <property type="molecule type" value="Genomic_DNA"/>
</dbReference>
<proteinExistence type="predicted"/>
<dbReference type="AlphaFoldDB" id="A0A383AZY4"/>
<organism evidence="1">
    <name type="scientific">marine metagenome</name>
    <dbReference type="NCBI Taxonomy" id="408172"/>
    <lineage>
        <taxon>unclassified sequences</taxon>
        <taxon>metagenomes</taxon>
        <taxon>ecological metagenomes</taxon>
    </lineage>
</organism>
<evidence type="ECO:0000313" key="1">
    <source>
        <dbReference type="EMBL" id="SVE12718.1"/>
    </source>
</evidence>